<name>A0A7L5DRB9_9BACT</name>
<proteinExistence type="predicted"/>
<reference evidence="2 3" key="1">
    <citation type="submission" date="2020-04" db="EMBL/GenBank/DDBJ databases">
        <title>Genome sequencing of novel species.</title>
        <authorList>
            <person name="Heo J."/>
            <person name="Kim S.-J."/>
            <person name="Kim J.-S."/>
            <person name="Hong S.-B."/>
            <person name="Kwon S.-W."/>
        </authorList>
    </citation>
    <scope>NUCLEOTIDE SEQUENCE [LARGE SCALE GENOMIC DNA]</scope>
    <source>
        <strain evidence="2 3">CJU-R4</strain>
    </source>
</reference>
<dbReference type="KEGG" id="srho:HH216_21325"/>
<organism evidence="2 3">
    <name type="scientific">Spirosoma rhododendri</name>
    <dbReference type="NCBI Taxonomy" id="2728024"/>
    <lineage>
        <taxon>Bacteria</taxon>
        <taxon>Pseudomonadati</taxon>
        <taxon>Bacteroidota</taxon>
        <taxon>Cytophagia</taxon>
        <taxon>Cytophagales</taxon>
        <taxon>Cytophagaceae</taxon>
        <taxon>Spirosoma</taxon>
    </lineage>
</organism>
<accession>A0A7L5DRB9</accession>
<dbReference type="PANTHER" id="PTHR37841:SF1">
    <property type="entry name" value="DUF3298 DOMAIN-CONTAINING PROTEIN"/>
    <property type="match status" value="1"/>
</dbReference>
<keyword evidence="3" id="KW-1185">Reference proteome</keyword>
<evidence type="ECO:0000313" key="3">
    <source>
        <dbReference type="Proteomes" id="UP000501128"/>
    </source>
</evidence>
<sequence>MATLFSTVLAKPRPDFLKPYTYSKQLGTYYLVYQQRHCGLLDSVGRLIVACQFDDIDKFYDGMAEVVLNGKHGYVNQQGRLVVPMLYVRANPYHNGEALVVSTEGKFGYLNTKGQLVKPFSQLAHAYIIGNYVKSWVCQPYVKCFREGAGEFYIGSGGAVDYIPQHLSRGQTYREDGLTVLVSGSGKDRRYGFSDSVGHIVWPLVFEEADEITYAWKDWVRVRKYGRYGFLNRRSGKMMVPLIYEDSRPSALARIWVKRSEKWGMVDRTGKTVIPFQYTAVSTYCENRALVRAGTRLGYVDTTGKLITPIQFDKASYFKDGRAKVYQGNKWFEINSQGRVIDSGIQMDVFWTWVRYGGLFTGILFFVICVCRYRIALIK</sequence>
<dbReference type="EMBL" id="CP051677">
    <property type="protein sequence ID" value="QJD80675.1"/>
    <property type="molecule type" value="Genomic_DNA"/>
</dbReference>
<dbReference type="InterPro" id="IPR032774">
    <property type="entry name" value="WG_beta_rep"/>
</dbReference>
<evidence type="ECO:0000313" key="2">
    <source>
        <dbReference type="EMBL" id="QJD80675.1"/>
    </source>
</evidence>
<gene>
    <name evidence="2" type="ORF">HH216_21325</name>
</gene>
<evidence type="ECO:0000256" key="1">
    <source>
        <dbReference type="SAM" id="Phobius"/>
    </source>
</evidence>
<dbReference type="SUPFAM" id="SSF69360">
    <property type="entry name" value="Cell wall binding repeat"/>
    <property type="match status" value="1"/>
</dbReference>
<dbReference type="Proteomes" id="UP000501128">
    <property type="component" value="Chromosome"/>
</dbReference>
<dbReference type="Pfam" id="PF14903">
    <property type="entry name" value="WG_beta_rep"/>
    <property type="match status" value="4"/>
</dbReference>
<keyword evidence="1" id="KW-0812">Transmembrane</keyword>
<protein>
    <submittedName>
        <fullName evidence="2">WG repeat-containing protein</fullName>
    </submittedName>
</protein>
<keyword evidence="1" id="KW-0472">Membrane</keyword>
<dbReference type="RefSeq" id="WP_169552695.1">
    <property type="nucleotide sequence ID" value="NZ_CP051677.1"/>
</dbReference>
<dbReference type="PANTHER" id="PTHR37841">
    <property type="entry name" value="GLR2918 PROTEIN"/>
    <property type="match status" value="1"/>
</dbReference>
<feature type="transmembrane region" description="Helical" evidence="1">
    <location>
        <begin position="353"/>
        <end position="373"/>
    </location>
</feature>
<keyword evidence="1" id="KW-1133">Transmembrane helix</keyword>
<dbReference type="AlphaFoldDB" id="A0A7L5DRB9"/>